<proteinExistence type="predicted"/>
<dbReference type="InterPro" id="IPR022742">
    <property type="entry name" value="Hydrolase_4"/>
</dbReference>
<evidence type="ECO:0000313" key="3">
    <source>
        <dbReference type="Proteomes" id="UP000322887"/>
    </source>
</evidence>
<dbReference type="Gene3D" id="3.40.50.1820">
    <property type="entry name" value="alpha/beta hydrolase"/>
    <property type="match status" value="1"/>
</dbReference>
<dbReference type="GeneID" id="98647424"/>
<dbReference type="PANTHER" id="PTHR11614">
    <property type="entry name" value="PHOSPHOLIPASE-RELATED"/>
    <property type="match status" value="1"/>
</dbReference>
<dbReference type="InterPro" id="IPR051044">
    <property type="entry name" value="MAG_DAG_Lipase"/>
</dbReference>
<sequence>MTNAVVEEFIASDGYRLQGRVWHPENQQARVTLVMLHGIQSHSGWYEASCQQLCEYGASICFFDRRGSGLNTPNRGHAAHWRRLVQDVVQLLSLLRFQREQSDHPAPIVLQGMSWGAKLATVVAAERPDLTDGLALLYPGIKARVKATVVQQMQLSLAERLGIRDKRVPIPLSDPALFTADPDWQKWIQEDPLALHEVSVSFLLANRELDRRVDHAVEQIDCPVFCQLAGQDQIIDNRATEVCFSRFRFDRKTLISYPEARHTLEFEPDREQMTADYINWLNEFVSSAKIC</sequence>
<name>A0ABX5YN35_9PLAN</name>
<protein>
    <submittedName>
        <fullName evidence="2">Alpha/beta hydrolase family protein</fullName>
    </submittedName>
</protein>
<feature type="domain" description="Serine aminopeptidase S33" evidence="1">
    <location>
        <begin position="28"/>
        <end position="269"/>
    </location>
</feature>
<keyword evidence="3" id="KW-1185">Reference proteome</keyword>
<dbReference type="GO" id="GO:0016787">
    <property type="term" value="F:hydrolase activity"/>
    <property type="evidence" value="ECO:0007669"/>
    <property type="project" value="UniProtKB-KW"/>
</dbReference>
<evidence type="ECO:0000259" key="1">
    <source>
        <dbReference type="Pfam" id="PF12146"/>
    </source>
</evidence>
<dbReference type="InterPro" id="IPR029058">
    <property type="entry name" value="AB_hydrolase_fold"/>
</dbReference>
<reference evidence="2 3" key="1">
    <citation type="submission" date="2019-08" db="EMBL/GenBank/DDBJ databases">
        <title>Deep-cultivation of Planctomycetes and their phenomic and genomic characterization uncovers novel biology.</title>
        <authorList>
            <person name="Wiegand S."/>
            <person name="Jogler M."/>
            <person name="Boedeker C."/>
            <person name="Pinto D."/>
            <person name="Vollmers J."/>
            <person name="Rivas-Marin E."/>
            <person name="Kohn T."/>
            <person name="Peeters S.H."/>
            <person name="Heuer A."/>
            <person name="Rast P."/>
            <person name="Oberbeckmann S."/>
            <person name="Bunk B."/>
            <person name="Jeske O."/>
            <person name="Meyerdierks A."/>
            <person name="Storesund J.E."/>
            <person name="Kallscheuer N."/>
            <person name="Luecker S."/>
            <person name="Lage O.M."/>
            <person name="Pohl T."/>
            <person name="Merkel B.J."/>
            <person name="Hornburger P."/>
            <person name="Mueller R.-W."/>
            <person name="Bruemmer F."/>
            <person name="Labrenz M."/>
            <person name="Spormann A.M."/>
            <person name="Op den Camp H."/>
            <person name="Overmann J."/>
            <person name="Amann R."/>
            <person name="Jetten M.S.M."/>
            <person name="Mascher T."/>
            <person name="Medema M.H."/>
            <person name="Devos D.P."/>
            <person name="Kaster A.-K."/>
            <person name="Ovreas L."/>
            <person name="Rohde M."/>
            <person name="Galperin M.Y."/>
            <person name="Jogler C."/>
        </authorList>
    </citation>
    <scope>NUCLEOTIDE SEQUENCE [LARGE SCALE GENOMIC DNA]</scope>
    <source>
        <strain evidence="2 3">DSM 8797</strain>
    </source>
</reference>
<dbReference type="EMBL" id="CP042910">
    <property type="protein sequence ID" value="QEG17007.1"/>
    <property type="molecule type" value="Genomic_DNA"/>
</dbReference>
<dbReference type="SUPFAM" id="SSF53474">
    <property type="entry name" value="alpha/beta-Hydrolases"/>
    <property type="match status" value="1"/>
</dbReference>
<keyword evidence="2" id="KW-0378">Hydrolase</keyword>
<dbReference type="Pfam" id="PF12146">
    <property type="entry name" value="Hydrolase_4"/>
    <property type="match status" value="1"/>
</dbReference>
<gene>
    <name evidence="2" type="ORF">GmarT_28780</name>
</gene>
<dbReference type="RefSeq" id="WP_002646932.1">
    <property type="nucleotide sequence ID" value="NZ_CP042910.1"/>
</dbReference>
<organism evidence="2 3">
    <name type="scientific">Gimesia maris</name>
    <dbReference type="NCBI Taxonomy" id="122"/>
    <lineage>
        <taxon>Bacteria</taxon>
        <taxon>Pseudomonadati</taxon>
        <taxon>Planctomycetota</taxon>
        <taxon>Planctomycetia</taxon>
        <taxon>Planctomycetales</taxon>
        <taxon>Planctomycetaceae</taxon>
        <taxon>Gimesia</taxon>
    </lineage>
</organism>
<accession>A0ABX5YN35</accession>
<dbReference type="Proteomes" id="UP000322887">
    <property type="component" value="Chromosome"/>
</dbReference>
<evidence type="ECO:0000313" key="2">
    <source>
        <dbReference type="EMBL" id="QEG17007.1"/>
    </source>
</evidence>